<dbReference type="PANTHER" id="PTHR23349">
    <property type="entry name" value="BASIC HELIX-LOOP-HELIX TRANSCRIPTION FACTOR, TWIST"/>
    <property type="match status" value="1"/>
</dbReference>
<dbReference type="Gene3D" id="4.10.280.10">
    <property type="entry name" value="Helix-loop-helix DNA-binding domain"/>
    <property type="match status" value="1"/>
</dbReference>
<name>A0A9D4GKZ5_DREPO</name>
<reference evidence="3" key="1">
    <citation type="journal article" date="2019" name="bioRxiv">
        <title>The Genome of the Zebra Mussel, Dreissena polymorpha: A Resource for Invasive Species Research.</title>
        <authorList>
            <person name="McCartney M.A."/>
            <person name="Auch B."/>
            <person name="Kono T."/>
            <person name="Mallez S."/>
            <person name="Zhang Y."/>
            <person name="Obille A."/>
            <person name="Becker A."/>
            <person name="Abrahante J.E."/>
            <person name="Garbe J."/>
            <person name="Badalamenti J.P."/>
            <person name="Herman A."/>
            <person name="Mangelson H."/>
            <person name="Liachko I."/>
            <person name="Sullivan S."/>
            <person name="Sone E.D."/>
            <person name="Koren S."/>
            <person name="Silverstein K.A.T."/>
            <person name="Beckman K.B."/>
            <person name="Gohl D.M."/>
        </authorList>
    </citation>
    <scope>NUCLEOTIDE SEQUENCE</scope>
    <source>
        <strain evidence="3">Duluth1</strain>
        <tissue evidence="3">Whole animal</tissue>
    </source>
</reference>
<dbReference type="PROSITE" id="PS50888">
    <property type="entry name" value="BHLH"/>
    <property type="match status" value="1"/>
</dbReference>
<dbReference type="InterPro" id="IPR036638">
    <property type="entry name" value="HLH_DNA-bd_sf"/>
</dbReference>
<evidence type="ECO:0000313" key="3">
    <source>
        <dbReference type="EMBL" id="KAH3819084.1"/>
    </source>
</evidence>
<evidence type="ECO:0000313" key="4">
    <source>
        <dbReference type="Proteomes" id="UP000828390"/>
    </source>
</evidence>
<proteinExistence type="predicted"/>
<protein>
    <recommendedName>
        <fullName evidence="2">BHLH domain-containing protein</fullName>
    </recommendedName>
</protein>
<dbReference type="InterPro" id="IPR050283">
    <property type="entry name" value="E-box_TF_Regulators"/>
</dbReference>
<reference evidence="3" key="2">
    <citation type="submission" date="2020-11" db="EMBL/GenBank/DDBJ databases">
        <authorList>
            <person name="McCartney M.A."/>
            <person name="Auch B."/>
            <person name="Kono T."/>
            <person name="Mallez S."/>
            <person name="Becker A."/>
            <person name="Gohl D.M."/>
            <person name="Silverstein K.A.T."/>
            <person name="Koren S."/>
            <person name="Bechman K.B."/>
            <person name="Herman A."/>
            <person name="Abrahante J.E."/>
            <person name="Garbe J."/>
        </authorList>
    </citation>
    <scope>NUCLEOTIDE SEQUENCE</scope>
    <source>
        <strain evidence="3">Duluth1</strain>
        <tissue evidence="3">Whole animal</tissue>
    </source>
</reference>
<comment type="caution">
    <text evidence="3">The sequence shown here is derived from an EMBL/GenBank/DDBJ whole genome shotgun (WGS) entry which is preliminary data.</text>
</comment>
<keyword evidence="4" id="KW-1185">Reference proteome</keyword>
<dbReference type="SUPFAM" id="SSF47459">
    <property type="entry name" value="HLH, helix-loop-helix DNA-binding domain"/>
    <property type="match status" value="1"/>
</dbReference>
<dbReference type="EMBL" id="JAIWYP010000005">
    <property type="protein sequence ID" value="KAH3819084.1"/>
    <property type="molecule type" value="Genomic_DNA"/>
</dbReference>
<organism evidence="3 4">
    <name type="scientific">Dreissena polymorpha</name>
    <name type="common">Zebra mussel</name>
    <name type="synonym">Mytilus polymorpha</name>
    <dbReference type="NCBI Taxonomy" id="45954"/>
    <lineage>
        <taxon>Eukaryota</taxon>
        <taxon>Metazoa</taxon>
        <taxon>Spiralia</taxon>
        <taxon>Lophotrochozoa</taxon>
        <taxon>Mollusca</taxon>
        <taxon>Bivalvia</taxon>
        <taxon>Autobranchia</taxon>
        <taxon>Heteroconchia</taxon>
        <taxon>Euheterodonta</taxon>
        <taxon>Imparidentia</taxon>
        <taxon>Neoheterodontei</taxon>
        <taxon>Myida</taxon>
        <taxon>Dreissenoidea</taxon>
        <taxon>Dreissenidae</taxon>
        <taxon>Dreissena</taxon>
    </lineage>
</organism>
<feature type="region of interest" description="Disordered" evidence="1">
    <location>
        <begin position="217"/>
        <end position="251"/>
    </location>
</feature>
<dbReference type="InterPro" id="IPR011598">
    <property type="entry name" value="bHLH_dom"/>
</dbReference>
<evidence type="ECO:0000256" key="1">
    <source>
        <dbReference type="SAM" id="MobiDB-lite"/>
    </source>
</evidence>
<dbReference type="SMART" id="SM00353">
    <property type="entry name" value="HLH"/>
    <property type="match status" value="1"/>
</dbReference>
<dbReference type="GO" id="GO:0032502">
    <property type="term" value="P:developmental process"/>
    <property type="evidence" value="ECO:0007669"/>
    <property type="project" value="TreeGrafter"/>
</dbReference>
<dbReference type="Pfam" id="PF00010">
    <property type="entry name" value="HLH"/>
    <property type="match status" value="1"/>
</dbReference>
<dbReference type="GO" id="GO:0046983">
    <property type="term" value="F:protein dimerization activity"/>
    <property type="evidence" value="ECO:0007669"/>
    <property type="project" value="InterPro"/>
</dbReference>
<dbReference type="GO" id="GO:0000981">
    <property type="term" value="F:DNA-binding transcription factor activity, RNA polymerase II-specific"/>
    <property type="evidence" value="ECO:0007669"/>
    <property type="project" value="TreeGrafter"/>
</dbReference>
<feature type="region of interest" description="Disordered" evidence="1">
    <location>
        <begin position="1"/>
        <end position="34"/>
    </location>
</feature>
<dbReference type="GO" id="GO:0000977">
    <property type="term" value="F:RNA polymerase II transcription regulatory region sequence-specific DNA binding"/>
    <property type="evidence" value="ECO:0007669"/>
    <property type="project" value="TreeGrafter"/>
</dbReference>
<sequence length="273" mass="31140">MSSEPVDLTCSPMTPSRKRKCHEQPDIEEEDEEVMEQKRLMANSQERLRMQRINAALEDLKHTLPEEYHPSERRMSKIRTLRSAMDYIRGLSELLEEDNIRRQQIYAQTKEYVKAMYGHALLGQSECLYGAGFQSPTQSGFSSLFPYLGPLCSDDGSSYFRTPQQTTPLRQMAPRHLEFNAPRKSRYPETIDTTPTEFIVAGKTNARNPACQFQDQDLSRTPVSSTRHRPCETFSGPFAEIEDTSGSTDGQRMRSVQLFETSCSVADKYTAPS</sequence>
<dbReference type="AlphaFoldDB" id="A0A9D4GKZ5"/>
<accession>A0A9D4GKZ5</accession>
<dbReference type="CDD" id="cd11390">
    <property type="entry name" value="bHLH_TS"/>
    <property type="match status" value="1"/>
</dbReference>
<dbReference type="Proteomes" id="UP000828390">
    <property type="component" value="Unassembled WGS sequence"/>
</dbReference>
<evidence type="ECO:0000259" key="2">
    <source>
        <dbReference type="PROSITE" id="PS50888"/>
    </source>
</evidence>
<dbReference type="PANTHER" id="PTHR23349:SF112">
    <property type="entry name" value="48 RELATED 1, ISOFORM B"/>
    <property type="match status" value="1"/>
</dbReference>
<feature type="domain" description="BHLH" evidence="2">
    <location>
        <begin position="37"/>
        <end position="91"/>
    </location>
</feature>
<gene>
    <name evidence="3" type="ORF">DPMN_120815</name>
</gene>